<name>A0A7I8J9H0_SPIIN</name>
<evidence type="ECO:0000256" key="4">
    <source>
        <dbReference type="ARBA" id="ARBA00023242"/>
    </source>
</evidence>
<evidence type="ECO:0000313" key="6">
    <source>
        <dbReference type="Proteomes" id="UP001189122"/>
    </source>
</evidence>
<keyword evidence="4" id="KW-0539">Nucleus</keyword>
<protein>
    <submittedName>
        <fullName evidence="5">Uncharacterized protein</fullName>
    </submittedName>
</protein>
<gene>
    <name evidence="5" type="ORF">SI7747_09012804</name>
</gene>
<keyword evidence="3" id="KW-0813">Transport</keyword>
<evidence type="ECO:0000313" key="5">
    <source>
        <dbReference type="EMBL" id="CAA2627125.1"/>
    </source>
</evidence>
<evidence type="ECO:0000256" key="3">
    <source>
        <dbReference type="ARBA" id="ARBA00022448"/>
    </source>
</evidence>
<dbReference type="InterPro" id="IPR021827">
    <property type="entry name" value="Nup186/Nup192/Nup205"/>
</dbReference>
<proteinExistence type="inferred from homology"/>
<sequence length="1790" mass="203059">MVSPKQLRTTIESALLGPTPPSPGLRMELMHAIRSSLPSLRSLISYPGPTASDRAQVKSKEVRLPDSSLISLDDLDVQIAIKLSGDLNLNEIECIRLLCLANQEWVLFGREPLEIYRLAAGLWYTERRDVLTSLYTLLRAVVLDQGLEANLVNEIQSMLEDLFASGLRQHLITLIKELNREEPGGVGGPSSERYVLDARGALVERRAVVSRERLTLGHCLVLSVLIVRISSKDAKDIFSVLKDFAVDVDDSDPILKLQITFSLLFSLVIAFMSDALSSAPDKASVLSDDTAFRREFQELVVANGSSTILGFCDGVRLAWIAHLMLTQDRNSSTDAISRSSSQNLANIFACLELICSNNVFQFLLVNVLQSAAYQNDDEDMVYMYNAYLHKLMMCFLSHHWLEIRNEEKAMSSLSPYLVAGEADGKDDSGAGSLEPSHKNYQPFISLLELVSEIYKKEPELACGNEDLWTFVIFAGEDHTNIQILVAFLRMLSVLASSEEGASKVYELLGGKTFRSIGWKTLFDCLSIYEEKFKQSIQSSGAMLPEFQEGDAKALVAYLDVLQKVVEHGNPLERKNWFPDIEPLFKLLGFENVPPYLKGALRNAIVSFVHVSPMLKDTIWGYLEQYDLPVVVYDMRFELNEVEARQEKYPSTISFLNLLNSLIAKEKDIGDRGQRFLWIFRFICDHVFGLFPQRAYADPCEKWQLVVACLQHFKMILTMYDVTDDDIDDLESSQQHSLTRGTTLEKQLPILELLKDFMSGRTIFRNIMSILSLGTNSIIHDRSSKTYGHILEKAVHLSLEIVILVFEKDLLVAGSWRPLYQPLDVILSQDHSQVISLLEYVRYDFLPQIQQCSIKIMSIFSTRMSGLVPLLLKSSAAKCLVEDYAACLESRFDEFQLIENSKDDSGVLILQLLLDNITRPAPNVTHLLLKFDVDTPVDRTVLQPKYHYSCLKIILKNLEKMSKRDVNGLLYEFSFQLLYELCMDPLTGGATLDLLSTKKYHFFSKHVETIGVSPLPKRTSSHALRISSLHQRAWFLKLLALELHVADMAVSTHRDACLTILSQIFGPVSGECTQAQILRLLEIVLFRCPDMASYSQILANLKYDLRVSGRYTKNPSASEKGGVYYYSERGDRLIDLAAFHDKIWQVGWKYNTNLEEQAAQLHFLTAWTHIVEVSISRRMMFLEDHSEILFELLDSSLGASVSSDCSLKMAVMLSQVSLTCMAKLRDERFVCPGGVDPDNVTCLDVISVKQLPSGACQSILHKLLMAILRNESSEILRRRQYALLLSYFQYCRSILDPDFSGSILGFLLREEHDGEDSDLQKVDREQAELLRANFSILKKEAQGILDLLTRDATQGSEAGKAISLYVLDTFVSIDQERFFLVQLQSRGFLRTCLVDISNFTCQDGWHSLDSLQRLCTLEAKLALLLRISHNYEKFGGQILISMGVLEHLRSCRVVDLQMKRSMRSGDYKSVRDSTAVNERLRLVLSPALRLVSSLTSLVALSELFEVKNKIVREVVDFVREHQSAFDEILRKDVSRADEFALEQINLVVYILSKVWPYEENDQYGFIQELFHLMCVIFSFDGSAFIEVSFRKKQEVFIFRLCFSLTSYLYFLVARKFLRLQVSNKNVEEPGEHQQPTLLLIACLLGSITFSLESTAEEKSVLLNKIENINELSRQEVDEIIRVCKRENCITASDNIRKRRYVAMVEMCHAAGEKDQLISLLLQIAEHAMNVLLIHFQEDAVEDDSLSVLCGKLFPILERLELLREDNIGHSLKMFQRSVRTLKELAVAKLAV</sequence>
<evidence type="ECO:0000256" key="2">
    <source>
        <dbReference type="ARBA" id="ARBA00005892"/>
    </source>
</evidence>
<evidence type="ECO:0000256" key="1">
    <source>
        <dbReference type="ARBA" id="ARBA00004123"/>
    </source>
</evidence>
<comment type="similarity">
    <text evidence="2">Belongs to the NUP186/NUP192/NUP205 family.</text>
</comment>
<keyword evidence="6" id="KW-1185">Reference proteome</keyword>
<reference evidence="5 6" key="1">
    <citation type="submission" date="2019-12" db="EMBL/GenBank/DDBJ databases">
        <authorList>
            <person name="Scholz U."/>
            <person name="Mascher M."/>
            <person name="Fiebig A."/>
        </authorList>
    </citation>
    <scope>NUCLEOTIDE SEQUENCE</scope>
</reference>
<accession>A0A7I8J9H0</accession>
<dbReference type="GO" id="GO:0005643">
    <property type="term" value="C:nuclear pore"/>
    <property type="evidence" value="ECO:0007669"/>
    <property type="project" value="InterPro"/>
</dbReference>
<comment type="subcellular location">
    <subcellularLocation>
        <location evidence="1">Nucleus</location>
    </subcellularLocation>
</comment>
<organism evidence="5">
    <name type="scientific">Spirodela intermedia</name>
    <name type="common">Intermediate duckweed</name>
    <dbReference type="NCBI Taxonomy" id="51605"/>
    <lineage>
        <taxon>Eukaryota</taxon>
        <taxon>Viridiplantae</taxon>
        <taxon>Streptophyta</taxon>
        <taxon>Embryophyta</taxon>
        <taxon>Tracheophyta</taxon>
        <taxon>Spermatophyta</taxon>
        <taxon>Magnoliopsida</taxon>
        <taxon>Liliopsida</taxon>
        <taxon>Araceae</taxon>
        <taxon>Lemnoideae</taxon>
        <taxon>Spirodela</taxon>
    </lineage>
</organism>
<dbReference type="EMBL" id="LR743596">
    <property type="protein sequence ID" value="CAA2627125.1"/>
    <property type="molecule type" value="Genomic_DNA"/>
</dbReference>
<dbReference type="Pfam" id="PF11894">
    <property type="entry name" value="Nup192"/>
    <property type="match status" value="1"/>
</dbReference>
<dbReference type="PANTHER" id="PTHR31344">
    <property type="entry name" value="NUCLEAR PORE COMPLEX PROTEIN NUP205"/>
    <property type="match status" value="1"/>
</dbReference>
<dbReference type="Proteomes" id="UP001189122">
    <property type="component" value="Unassembled WGS sequence"/>
</dbReference>
<dbReference type="EMBL" id="CACRZD030000009">
    <property type="protein sequence ID" value="CAA6666415.1"/>
    <property type="molecule type" value="Genomic_DNA"/>
</dbReference>
<dbReference type="PANTHER" id="PTHR31344:SF0">
    <property type="entry name" value="NUCLEAR PORE COMPLEX PROTEIN NUP205"/>
    <property type="match status" value="1"/>
</dbReference>